<feature type="domain" description="RNA 2-O ribose methyltransferase substrate binding" evidence="11">
    <location>
        <begin position="363"/>
        <end position="446"/>
    </location>
</feature>
<dbReference type="Proteomes" id="UP000237441">
    <property type="component" value="Unassembled WGS sequence"/>
</dbReference>
<evidence type="ECO:0000259" key="11">
    <source>
        <dbReference type="SMART" id="SM00967"/>
    </source>
</evidence>
<dbReference type="SUPFAM" id="SSF75217">
    <property type="entry name" value="alpha/beta knot"/>
    <property type="match status" value="1"/>
</dbReference>
<feature type="compositionally biased region" description="Basic and acidic residues" evidence="10">
    <location>
        <begin position="69"/>
        <end position="81"/>
    </location>
</feature>
<dbReference type="GO" id="GO:0005739">
    <property type="term" value="C:mitochondrion"/>
    <property type="evidence" value="ECO:0007669"/>
    <property type="project" value="UniProtKB-SubCell"/>
</dbReference>
<dbReference type="SMART" id="SM00967">
    <property type="entry name" value="SpoU_sub_bind"/>
    <property type="match status" value="1"/>
</dbReference>
<feature type="compositionally biased region" description="Basic and acidic residues" evidence="10">
    <location>
        <begin position="695"/>
        <end position="706"/>
    </location>
</feature>
<sequence length="706" mass="78398">MNRLLCSGHAASIQLTMRRALHIAVSAPSITTRHASLSAIHRGLRQSQKALYDVRPRKESSLEQSMKLNRRDGNSRDERTARAMAGAASSRQQSKLRKKLTRKERERQKELEEGPGKQTRRKRFLNPDEDFGKRSLVYQLKYGELKNEVPIDSLRPHVRPRPIPRDDDFRAELLNDTRGAKKLRMAQASASPEDGPRKKYQDDSQIRGQGSNRRSLSQDLSESSTEKFNIMDILASKPRQYSQHGDRDSAEHSGGARRWNEQQSDGDSRERRYGSHRDSAEHSGATRRWNEQQSGKDSRTRQRGNRRDSRRHSGGAPKGHKQQLGRDLLEGRFTSHRDSAKRSGAARRMMPMTIKYTTAASQFLYGRSVVQAALEGGRRKVYNLYICGGAETHADRLCEMQIARLATRKGAKVTLVPPKEQRLMDKMSAGRPHNGFVLEASPIQQMPVMALGQVEDSEGGQRIRVTPGHQTREDVDINSATPFFARSSSRTPQPLVLLLHEILDPGNLGALIRTASYLGVDAVGITHRSSATLTPVALKSAAGGAEEVTLFTVSEPAEFLEQSRSAGWVAYAAVQPPGEKLARMHGDKFLSTDDIERRSPLLDKPCILVLGNEGHGLPRQVKVAADYELSVPRVVFEGCVDSLNVSVAGALLTHAFVKGAMTKETKTETETETETEKAKETESAIDDAATAAAPKEGKEEDQGRLF</sequence>
<name>A0A2S7YB55_BEABA</name>
<feature type="compositionally biased region" description="Basic and acidic residues" evidence="10">
    <location>
        <begin position="103"/>
        <end position="115"/>
    </location>
</feature>
<dbReference type="SUPFAM" id="SSF55315">
    <property type="entry name" value="L30e-like"/>
    <property type="match status" value="1"/>
</dbReference>
<keyword evidence="8" id="KW-0496">Mitochondrion</keyword>
<dbReference type="Pfam" id="PF08032">
    <property type="entry name" value="SpoU_sub_bind"/>
    <property type="match status" value="1"/>
</dbReference>
<organism evidence="12 13">
    <name type="scientific">Beauveria bassiana</name>
    <name type="common">White muscardine disease fungus</name>
    <name type="synonym">Tritirachium shiotae</name>
    <dbReference type="NCBI Taxonomy" id="176275"/>
    <lineage>
        <taxon>Eukaryota</taxon>
        <taxon>Fungi</taxon>
        <taxon>Dikarya</taxon>
        <taxon>Ascomycota</taxon>
        <taxon>Pezizomycotina</taxon>
        <taxon>Sordariomycetes</taxon>
        <taxon>Hypocreomycetidae</taxon>
        <taxon>Hypocreales</taxon>
        <taxon>Cordycipitaceae</taxon>
        <taxon>Beauveria</taxon>
    </lineage>
</organism>
<feature type="region of interest" description="Disordered" evidence="10">
    <location>
        <begin position="183"/>
        <end position="346"/>
    </location>
</feature>
<evidence type="ECO:0000256" key="4">
    <source>
        <dbReference type="ARBA" id="ARBA00022603"/>
    </source>
</evidence>
<feature type="compositionally biased region" description="Polar residues" evidence="10">
    <location>
        <begin position="206"/>
        <end position="227"/>
    </location>
</feature>
<feature type="region of interest" description="Disordered" evidence="10">
    <location>
        <begin position="54"/>
        <end position="128"/>
    </location>
</feature>
<dbReference type="CDD" id="cd18105">
    <property type="entry name" value="SpoU-like_MRM1"/>
    <property type="match status" value="1"/>
</dbReference>
<feature type="compositionally biased region" description="Basic and acidic residues" evidence="10">
    <location>
        <begin position="288"/>
        <end position="300"/>
    </location>
</feature>
<keyword evidence="6" id="KW-0949">S-adenosyl-L-methionine</keyword>
<dbReference type="InterPro" id="IPR001537">
    <property type="entry name" value="SpoU_MeTrfase"/>
</dbReference>
<proteinExistence type="inferred from homology"/>
<evidence type="ECO:0000256" key="3">
    <source>
        <dbReference type="ARBA" id="ARBA00022552"/>
    </source>
</evidence>
<dbReference type="GO" id="GO:0003723">
    <property type="term" value="F:RNA binding"/>
    <property type="evidence" value="ECO:0007669"/>
    <property type="project" value="InterPro"/>
</dbReference>
<feature type="compositionally biased region" description="Basic and acidic residues" evidence="10">
    <location>
        <begin position="663"/>
        <end position="682"/>
    </location>
</feature>
<comment type="subcellular location">
    <subcellularLocation>
        <location evidence="1">Mitochondrion</location>
    </subcellularLocation>
</comment>
<evidence type="ECO:0000313" key="12">
    <source>
        <dbReference type="EMBL" id="PQK13420.1"/>
    </source>
</evidence>
<dbReference type="InterPro" id="IPR029026">
    <property type="entry name" value="tRNA_m1G_MTases_N"/>
</dbReference>
<evidence type="ECO:0000256" key="1">
    <source>
        <dbReference type="ARBA" id="ARBA00004173"/>
    </source>
</evidence>
<evidence type="ECO:0000256" key="8">
    <source>
        <dbReference type="ARBA" id="ARBA00023128"/>
    </source>
</evidence>
<feature type="compositionally biased region" description="Basic residues" evidence="10">
    <location>
        <begin position="301"/>
        <end position="323"/>
    </location>
</feature>
<gene>
    <name evidence="12" type="ORF">BB8028_0004g03510</name>
</gene>
<evidence type="ECO:0000256" key="2">
    <source>
        <dbReference type="ARBA" id="ARBA00007228"/>
    </source>
</evidence>
<dbReference type="InterPro" id="IPR047261">
    <property type="entry name" value="MRM1_MeTrfase_dom"/>
</dbReference>
<evidence type="ECO:0000256" key="7">
    <source>
        <dbReference type="ARBA" id="ARBA00022946"/>
    </source>
</evidence>
<dbReference type="Pfam" id="PF00588">
    <property type="entry name" value="SpoU_methylase"/>
    <property type="match status" value="1"/>
</dbReference>
<dbReference type="OrthoDB" id="270651at2759"/>
<comment type="caution">
    <text evidence="12">The sequence shown here is derived from an EMBL/GenBank/DDBJ whole genome shotgun (WGS) entry which is preliminary data.</text>
</comment>
<feature type="region of interest" description="Disordered" evidence="10">
    <location>
        <begin position="663"/>
        <end position="706"/>
    </location>
</feature>
<evidence type="ECO:0000256" key="10">
    <source>
        <dbReference type="SAM" id="MobiDB-lite"/>
    </source>
</evidence>
<feature type="compositionally biased region" description="Basic and acidic residues" evidence="10">
    <location>
        <begin position="266"/>
        <end position="281"/>
    </location>
</feature>
<evidence type="ECO:0000256" key="5">
    <source>
        <dbReference type="ARBA" id="ARBA00022679"/>
    </source>
</evidence>
<evidence type="ECO:0000256" key="9">
    <source>
        <dbReference type="ARBA" id="ARBA00034881"/>
    </source>
</evidence>
<dbReference type="Gene3D" id="3.30.1330.30">
    <property type="match status" value="1"/>
</dbReference>
<keyword evidence="7" id="KW-0809">Transit peptide</keyword>
<dbReference type="EMBL" id="JRHA01000004">
    <property type="protein sequence ID" value="PQK13420.1"/>
    <property type="molecule type" value="Genomic_DNA"/>
</dbReference>
<dbReference type="InterPro" id="IPR047182">
    <property type="entry name" value="MRM1"/>
</dbReference>
<feature type="compositionally biased region" description="Basic and acidic residues" evidence="10">
    <location>
        <begin position="194"/>
        <end position="205"/>
    </location>
</feature>
<dbReference type="PANTHER" id="PTHR46103:SF1">
    <property type="entry name" value="RRNA METHYLTRANSFERASE 1, MITOCHONDRIAL"/>
    <property type="match status" value="1"/>
</dbReference>
<feature type="compositionally biased region" description="Basic and acidic residues" evidence="10">
    <location>
        <begin position="327"/>
        <end position="341"/>
    </location>
</feature>
<dbReference type="PANTHER" id="PTHR46103">
    <property type="entry name" value="RRNA METHYLTRANSFERASE 1, MITOCHONDRIAL"/>
    <property type="match status" value="1"/>
</dbReference>
<dbReference type="Gene3D" id="3.40.1280.10">
    <property type="match status" value="1"/>
</dbReference>
<accession>A0A2S7YB55</accession>
<reference evidence="12 13" key="1">
    <citation type="submission" date="2016-07" db="EMBL/GenBank/DDBJ databases">
        <title>Comparative genomics of the entomopathogenic fungus Beauveria bassiana.</title>
        <authorList>
            <person name="Valero Jimenez C.A."/>
            <person name="Zwaan B.J."/>
            <person name="Van Kan J.A."/>
            <person name="Takken W."/>
            <person name="Debets A.J."/>
            <person name="Schoustra S.E."/>
            <person name="Koenraadt C.J."/>
        </authorList>
    </citation>
    <scope>NUCLEOTIDE SEQUENCE [LARGE SCALE GENOMIC DNA]</scope>
    <source>
        <strain evidence="12 13">ARSEF 8028</strain>
    </source>
</reference>
<dbReference type="InterPro" id="IPR029028">
    <property type="entry name" value="Alpha/beta_knot_MTases"/>
</dbReference>
<dbReference type="InterPro" id="IPR029064">
    <property type="entry name" value="Ribosomal_eL30-like_sf"/>
</dbReference>
<keyword evidence="4" id="KW-0489">Methyltransferase</keyword>
<comment type="similarity">
    <text evidence="2">Belongs to the class IV-like SAM-binding methyltransferase superfamily. RNA methyltransferase TrmH family.</text>
</comment>
<dbReference type="InterPro" id="IPR013123">
    <property type="entry name" value="SpoU_subst-bd"/>
</dbReference>
<dbReference type="GO" id="GO:0016435">
    <property type="term" value="F:rRNA (guanine) methyltransferase activity"/>
    <property type="evidence" value="ECO:0007669"/>
    <property type="project" value="TreeGrafter"/>
</dbReference>
<evidence type="ECO:0000313" key="13">
    <source>
        <dbReference type="Proteomes" id="UP000237441"/>
    </source>
</evidence>
<protein>
    <recommendedName>
        <fullName evidence="9">rRNA methyltransferase 1, mitochondrial</fullName>
    </recommendedName>
</protein>
<dbReference type="AlphaFoldDB" id="A0A2S7YB55"/>
<keyword evidence="3" id="KW-0698">rRNA processing</keyword>
<evidence type="ECO:0000256" key="6">
    <source>
        <dbReference type="ARBA" id="ARBA00022691"/>
    </source>
</evidence>
<keyword evidence="5" id="KW-0808">Transferase</keyword>